<sequence>MTRPTRGYEGWLGDIPAEASVTERLIPRLVTHRLILRAPTEADFPAYADFLNSTRARGMGGPYGTRAAWGLFCHEVAGWTLYGHGALMVDLRASGACVGQVSISHGPLYPEKELGWLIYDGHEGRGYATEAAMVLRDWAHEAIGLDHLVSYIDPGNARSIALAERIGATPDAQARGQDPGDLVYRHRVGSGLERLRC</sequence>
<dbReference type="Gene3D" id="3.40.630.30">
    <property type="match status" value="1"/>
</dbReference>
<feature type="domain" description="N-acetyltransferase" evidence="1">
    <location>
        <begin position="34"/>
        <end position="189"/>
    </location>
</feature>
<evidence type="ECO:0000259" key="1">
    <source>
        <dbReference type="PROSITE" id="PS51186"/>
    </source>
</evidence>
<accession>A0A379MZE5</accession>
<dbReference type="Proteomes" id="UP000254919">
    <property type="component" value="Unassembled WGS sequence"/>
</dbReference>
<dbReference type="PROSITE" id="PS51186">
    <property type="entry name" value="GNAT"/>
    <property type="match status" value="1"/>
</dbReference>
<dbReference type="InterPro" id="IPR016181">
    <property type="entry name" value="Acyl_CoA_acyltransferase"/>
</dbReference>
<dbReference type="RefSeq" id="WP_019461908.1">
    <property type="nucleotide sequence ID" value="NZ_CP034902.1"/>
</dbReference>
<dbReference type="InterPro" id="IPR051531">
    <property type="entry name" value="N-acetyltransferase"/>
</dbReference>
<dbReference type="GO" id="GO:0016747">
    <property type="term" value="F:acyltransferase activity, transferring groups other than amino-acyl groups"/>
    <property type="evidence" value="ECO:0007669"/>
    <property type="project" value="InterPro"/>
</dbReference>
<dbReference type="PANTHER" id="PTHR43792:SF1">
    <property type="entry name" value="N-ACETYLTRANSFERASE DOMAIN-CONTAINING PROTEIN"/>
    <property type="match status" value="1"/>
</dbReference>
<evidence type="ECO:0000313" key="3">
    <source>
        <dbReference type="Proteomes" id="UP000254919"/>
    </source>
</evidence>
<dbReference type="Pfam" id="PF13302">
    <property type="entry name" value="Acetyltransf_3"/>
    <property type="match status" value="1"/>
</dbReference>
<evidence type="ECO:0000313" key="2">
    <source>
        <dbReference type="EMBL" id="SUE40226.1"/>
    </source>
</evidence>
<gene>
    <name evidence="2" type="ORF">NCTC13291_01785</name>
</gene>
<name>A0A379MZE5_9PROT</name>
<proteinExistence type="predicted"/>
<organism evidence="2 3">
    <name type="scientific">Roseomonas mucosa</name>
    <dbReference type="NCBI Taxonomy" id="207340"/>
    <lineage>
        <taxon>Bacteria</taxon>
        <taxon>Pseudomonadati</taxon>
        <taxon>Pseudomonadota</taxon>
        <taxon>Alphaproteobacteria</taxon>
        <taxon>Acetobacterales</taxon>
        <taxon>Roseomonadaceae</taxon>
        <taxon>Roseomonas</taxon>
    </lineage>
</organism>
<dbReference type="SUPFAM" id="SSF55729">
    <property type="entry name" value="Acyl-CoA N-acyltransferases (Nat)"/>
    <property type="match status" value="1"/>
</dbReference>
<dbReference type="InterPro" id="IPR000182">
    <property type="entry name" value="GNAT_dom"/>
</dbReference>
<protein>
    <recommendedName>
        <fullName evidence="1">N-acetyltransferase domain-containing protein</fullName>
    </recommendedName>
</protein>
<reference evidence="2 3" key="1">
    <citation type="submission" date="2018-06" db="EMBL/GenBank/DDBJ databases">
        <authorList>
            <consortium name="Pathogen Informatics"/>
            <person name="Doyle S."/>
        </authorList>
    </citation>
    <scope>NUCLEOTIDE SEQUENCE [LARGE SCALE GENOMIC DNA]</scope>
    <source>
        <strain evidence="2 3">NCTC13291</strain>
    </source>
</reference>
<dbReference type="PANTHER" id="PTHR43792">
    <property type="entry name" value="GNAT FAMILY, PUTATIVE (AFU_ORTHOLOGUE AFUA_3G00765)-RELATED-RELATED"/>
    <property type="match status" value="1"/>
</dbReference>
<dbReference type="EMBL" id="UGVN01000001">
    <property type="protein sequence ID" value="SUE40226.1"/>
    <property type="molecule type" value="Genomic_DNA"/>
</dbReference>
<dbReference type="AlphaFoldDB" id="A0A379MZE5"/>